<feature type="compositionally biased region" description="Basic residues" evidence="1">
    <location>
        <begin position="846"/>
        <end position="857"/>
    </location>
</feature>
<dbReference type="PANTHER" id="PTHR33167">
    <property type="entry name" value="TRANSCRIPTION FACTOR, PUTATIVE (DUF863)-RELATED"/>
    <property type="match status" value="1"/>
</dbReference>
<comment type="caution">
    <text evidence="2">The sequence shown here is derived from an EMBL/GenBank/DDBJ whole genome shotgun (WGS) entry which is preliminary data.</text>
</comment>
<feature type="region of interest" description="Disordered" evidence="1">
    <location>
        <begin position="944"/>
        <end position="975"/>
    </location>
</feature>
<feature type="region of interest" description="Disordered" evidence="1">
    <location>
        <begin position="835"/>
        <end position="858"/>
    </location>
</feature>
<proteinExistence type="predicted"/>
<keyword evidence="3" id="KW-1185">Reference proteome</keyword>
<evidence type="ECO:0000256" key="1">
    <source>
        <dbReference type="SAM" id="MobiDB-lite"/>
    </source>
</evidence>
<feature type="region of interest" description="Disordered" evidence="1">
    <location>
        <begin position="97"/>
        <end position="119"/>
    </location>
</feature>
<feature type="compositionally biased region" description="Polar residues" evidence="1">
    <location>
        <begin position="106"/>
        <end position="115"/>
    </location>
</feature>
<protein>
    <submittedName>
        <fullName evidence="2">Uncharacterized protein</fullName>
    </submittedName>
</protein>
<dbReference type="Proteomes" id="UP001454036">
    <property type="component" value="Unassembled WGS sequence"/>
</dbReference>
<feature type="region of interest" description="Disordered" evidence="1">
    <location>
        <begin position="895"/>
        <end position="914"/>
    </location>
</feature>
<evidence type="ECO:0000313" key="2">
    <source>
        <dbReference type="EMBL" id="GAA0143159.1"/>
    </source>
</evidence>
<reference evidence="2 3" key="1">
    <citation type="submission" date="2024-01" db="EMBL/GenBank/DDBJ databases">
        <title>The complete chloroplast genome sequence of Lithospermum erythrorhizon: insights into the phylogenetic relationship among Boraginaceae species and the maternal lineages of purple gromwells.</title>
        <authorList>
            <person name="Okada T."/>
            <person name="Watanabe K."/>
        </authorList>
    </citation>
    <scope>NUCLEOTIDE SEQUENCE [LARGE SCALE GENOMIC DNA]</scope>
</reference>
<feature type="compositionally biased region" description="Basic and acidic residues" evidence="1">
    <location>
        <begin position="719"/>
        <end position="746"/>
    </location>
</feature>
<dbReference type="Pfam" id="PF05904">
    <property type="entry name" value="DUF863"/>
    <property type="match status" value="2"/>
</dbReference>
<organism evidence="2 3">
    <name type="scientific">Lithospermum erythrorhizon</name>
    <name type="common">Purple gromwell</name>
    <name type="synonym">Lithospermum officinale var. erythrorhizon</name>
    <dbReference type="NCBI Taxonomy" id="34254"/>
    <lineage>
        <taxon>Eukaryota</taxon>
        <taxon>Viridiplantae</taxon>
        <taxon>Streptophyta</taxon>
        <taxon>Embryophyta</taxon>
        <taxon>Tracheophyta</taxon>
        <taxon>Spermatophyta</taxon>
        <taxon>Magnoliopsida</taxon>
        <taxon>eudicotyledons</taxon>
        <taxon>Gunneridae</taxon>
        <taxon>Pentapetalae</taxon>
        <taxon>asterids</taxon>
        <taxon>lamiids</taxon>
        <taxon>Boraginales</taxon>
        <taxon>Boraginaceae</taxon>
        <taxon>Boraginoideae</taxon>
        <taxon>Lithospermeae</taxon>
        <taxon>Lithospermum</taxon>
    </lineage>
</organism>
<feature type="region of interest" description="Disordered" evidence="1">
    <location>
        <begin position="713"/>
        <end position="746"/>
    </location>
</feature>
<gene>
    <name evidence="2" type="ORF">LIER_35689</name>
</gene>
<evidence type="ECO:0000313" key="3">
    <source>
        <dbReference type="Proteomes" id="UP001454036"/>
    </source>
</evidence>
<dbReference type="PANTHER" id="PTHR33167:SF4">
    <property type="entry name" value="TRANSCRIPTION FACTOR, PUTATIVE (DUF863)-RELATED"/>
    <property type="match status" value="1"/>
</dbReference>
<sequence>MGTKVQYKSCFGGYNSMRDLNDDLNGNCWPFFSGENNIPSYTRFIPRTAANSYPGYDKNALKQKMLEHESTFKNQVHELHRLYRIQRDMMEEIKSKEHCRHRGSVEPSSSSSIQGSKVPANDVQKFHHRGYPFEDSCYPRSTVSGAENGNSSFSYKKGNSTVASRVASHGFHKEFEVSEARPSKVRKKSFDLQLPADEYVDTEDDERQDNNISADPNFAPIKEYKTNTESSMKLSVGGLEMCGLKEGCSSVSHFRSFTGLADLNEPIAIEEVTESSPANIFGHSDCNGSAIHKSIHGNQMSSLNSMSTENKINGREWFPYSYLADPSKEVSRKERLGRGLAASHSILDYSNHNHLEPVMGSQVSNAFPFKNSSNDASTWPQLMQSLGTPADSLKSKLTAFHNQPSLGSSPSLNKGLQGSALNNHIPGYKWHVNSSFHSNPSLASDLPSHNGFYQGSSSGSKVLPVCFSSITNNTASMHMKNGMEKAFLSSSFVDIKPLKDMNLNETFPKNALDMPVILRKPEVHQHSLPWIRTKPAFINEATSSRREVIYIDSSPPRASPKLLSGKSKAMIDLNQIYNESSASNNHIRSKKETNGISSVKKILGVPIFEKLGVSENTVSTFMYSTTEAEHAKHERKSRSIDINVACDDALLGSEETVMDEVFGENVDKSSCARNLIDLNTYVAEDEDPPVPTVASTSGLRKIVVEIDLEAPAVPEEEDSFLHERDREQEHDITPRPAENDTEHAENEAIRSAAEAIVNISSCQHINQEKVICPPSDAEENESLLWFADVVSSASTFGKEGSYKVMDDFEAMTLQLPEIKEGDFMTKPFIPEVQKVDETGATALPNRPRRGQARRGRQRRDFQRDILPGLVSLSRLEVTEDLQTFGGLMRAMGHSWNSGMTRRNGGRNGSGRGRRRKVVETASEVLPVAAASQLVQQLDNVEPSLEDRSLTSWGKMTRRPRRQRCPVGNAPTIALT</sequence>
<name>A0AAV3NUS7_LITER</name>
<accession>A0AAV3NUS7</accession>
<dbReference type="AlphaFoldDB" id="A0AAV3NUS7"/>
<dbReference type="InterPro" id="IPR008581">
    <property type="entry name" value="DUF863_pln"/>
</dbReference>
<dbReference type="EMBL" id="BAABME010015827">
    <property type="protein sequence ID" value="GAA0143159.1"/>
    <property type="molecule type" value="Genomic_DNA"/>
</dbReference>